<proteinExistence type="predicted"/>
<feature type="region of interest" description="Disordered" evidence="1">
    <location>
        <begin position="48"/>
        <end position="77"/>
    </location>
</feature>
<feature type="compositionally biased region" description="Basic residues" evidence="1">
    <location>
        <begin position="235"/>
        <end position="250"/>
    </location>
</feature>
<dbReference type="Proteomes" id="UP000292235">
    <property type="component" value="Chromosome"/>
</dbReference>
<name>A0A4P6PZ77_9ACTN</name>
<evidence type="ECO:0000313" key="3">
    <source>
        <dbReference type="Proteomes" id="UP000292235"/>
    </source>
</evidence>
<dbReference type="EMBL" id="CP036455">
    <property type="protein sequence ID" value="QBI53495.1"/>
    <property type="molecule type" value="Genomic_DNA"/>
</dbReference>
<feature type="compositionally biased region" description="Basic and acidic residues" evidence="1">
    <location>
        <begin position="128"/>
        <end position="137"/>
    </location>
</feature>
<feature type="compositionally biased region" description="Pro residues" evidence="1">
    <location>
        <begin position="174"/>
        <end position="184"/>
    </location>
</feature>
<evidence type="ECO:0000313" key="2">
    <source>
        <dbReference type="EMBL" id="QBI53495.1"/>
    </source>
</evidence>
<dbReference type="KEGG" id="strr:EKD16_08505"/>
<protein>
    <submittedName>
        <fullName evidence="2">Uncharacterized protein</fullName>
    </submittedName>
</protein>
<gene>
    <name evidence="2" type="ORF">EKD16_08505</name>
</gene>
<organism evidence="2 3">
    <name type="scientific">Streptomonospora litoralis</name>
    <dbReference type="NCBI Taxonomy" id="2498135"/>
    <lineage>
        <taxon>Bacteria</taxon>
        <taxon>Bacillati</taxon>
        <taxon>Actinomycetota</taxon>
        <taxon>Actinomycetes</taxon>
        <taxon>Streptosporangiales</taxon>
        <taxon>Nocardiopsidaceae</taxon>
        <taxon>Streptomonospora</taxon>
    </lineage>
</organism>
<evidence type="ECO:0000256" key="1">
    <source>
        <dbReference type="SAM" id="MobiDB-lite"/>
    </source>
</evidence>
<feature type="region of interest" description="Disordered" evidence="1">
    <location>
        <begin position="112"/>
        <end position="250"/>
    </location>
</feature>
<feature type="compositionally biased region" description="Low complexity" evidence="1">
    <location>
        <begin position="140"/>
        <end position="152"/>
    </location>
</feature>
<keyword evidence="3" id="KW-1185">Reference proteome</keyword>
<feature type="region of interest" description="Disordered" evidence="1">
    <location>
        <begin position="1"/>
        <end position="21"/>
    </location>
</feature>
<sequence>MSTNARVPDGSASASRRRWRTRCAEWREKRPRRRLFVRLVAAASAEAARKTGIDPQKSTPSGGGVPVGGARAPRATCRRPRAPIRRMPVHPAMIANLWPRNTLSCDHKFAIDGSSGTGAAQRRVLTRQRPEFGKNHAFDAPIGPRRPNAAPAGRRHRRAPDASAAGRTRRRPRCPPFPVRPPAPRQANKAAQQTRAAPTRGSRRNERADTRPGLTATNTAIRASAPLCAAGSGAPRRRGRRARGGGPRRA</sequence>
<dbReference type="AlphaFoldDB" id="A0A4P6PZ77"/>
<accession>A0A4P6PZ77</accession>
<reference evidence="2 3" key="1">
    <citation type="submission" date="2019-02" db="EMBL/GenBank/DDBJ databases">
        <authorList>
            <person name="Khodamoradi S."/>
            <person name="Hahnke R.L."/>
            <person name="Kaempfer P."/>
            <person name="Schumann P."/>
            <person name="Rohde M."/>
            <person name="Steinert M."/>
            <person name="Luzhetskyy A."/>
            <person name="Wink J."/>
            <person name="Ruckert C."/>
        </authorList>
    </citation>
    <scope>NUCLEOTIDE SEQUENCE [LARGE SCALE GENOMIC DNA]</scope>
    <source>
        <strain evidence="2 3">M2</strain>
    </source>
</reference>